<dbReference type="InterPro" id="IPR047057">
    <property type="entry name" value="MerR_fam"/>
</dbReference>
<evidence type="ECO:0000313" key="8">
    <source>
        <dbReference type="Proteomes" id="UP000662939"/>
    </source>
</evidence>
<evidence type="ECO:0000313" key="7">
    <source>
        <dbReference type="EMBL" id="QSB05631.1"/>
    </source>
</evidence>
<gene>
    <name evidence="7" type="ORF">JQS30_01495</name>
</gene>
<feature type="domain" description="HTH merR-type" evidence="6">
    <location>
        <begin position="1"/>
        <end position="70"/>
    </location>
</feature>
<dbReference type="PANTHER" id="PTHR30204">
    <property type="entry name" value="REDOX-CYCLING DRUG-SENSING TRANSCRIPTIONAL ACTIVATOR SOXR"/>
    <property type="match status" value="1"/>
</dbReference>
<dbReference type="KEGG" id="nav:JQS30_01495"/>
<evidence type="ECO:0000256" key="2">
    <source>
        <dbReference type="ARBA" id="ARBA00023015"/>
    </source>
</evidence>
<evidence type="ECO:0000256" key="1">
    <source>
        <dbReference type="ARBA" id="ARBA00022491"/>
    </source>
</evidence>
<dbReference type="PRINTS" id="PR00040">
    <property type="entry name" value="HTHMERR"/>
</dbReference>
<organism evidence="7 8">
    <name type="scientific">Natronoglycomyces albus</name>
    <dbReference type="NCBI Taxonomy" id="2811108"/>
    <lineage>
        <taxon>Bacteria</taxon>
        <taxon>Bacillati</taxon>
        <taxon>Actinomycetota</taxon>
        <taxon>Actinomycetes</taxon>
        <taxon>Glycomycetales</taxon>
        <taxon>Glycomycetaceae</taxon>
        <taxon>Natronoglycomyces</taxon>
    </lineage>
</organism>
<dbReference type="EMBL" id="CP070496">
    <property type="protein sequence ID" value="QSB05631.1"/>
    <property type="molecule type" value="Genomic_DNA"/>
</dbReference>
<dbReference type="PROSITE" id="PS50937">
    <property type="entry name" value="HTH_MERR_2"/>
    <property type="match status" value="1"/>
</dbReference>
<dbReference type="GO" id="GO:0003677">
    <property type="term" value="F:DNA binding"/>
    <property type="evidence" value="ECO:0007669"/>
    <property type="project" value="UniProtKB-KW"/>
</dbReference>
<dbReference type="RefSeq" id="WP_213171643.1">
    <property type="nucleotide sequence ID" value="NZ_CP070496.1"/>
</dbReference>
<keyword evidence="1" id="KW-0678">Repressor</keyword>
<proteinExistence type="predicted"/>
<dbReference type="AlphaFoldDB" id="A0A895XIK1"/>
<dbReference type="Pfam" id="PF13411">
    <property type="entry name" value="MerR_1"/>
    <property type="match status" value="1"/>
</dbReference>
<dbReference type="PANTHER" id="PTHR30204:SF69">
    <property type="entry name" value="MERR-FAMILY TRANSCRIPTIONAL REGULATOR"/>
    <property type="match status" value="1"/>
</dbReference>
<dbReference type="Proteomes" id="UP000662939">
    <property type="component" value="Chromosome"/>
</dbReference>
<dbReference type="InterPro" id="IPR009061">
    <property type="entry name" value="DNA-bd_dom_put_sf"/>
</dbReference>
<dbReference type="SUPFAM" id="SSF46955">
    <property type="entry name" value="Putative DNA-binding domain"/>
    <property type="match status" value="1"/>
</dbReference>
<feature type="region of interest" description="Disordered" evidence="5">
    <location>
        <begin position="203"/>
        <end position="232"/>
    </location>
</feature>
<evidence type="ECO:0000256" key="4">
    <source>
        <dbReference type="ARBA" id="ARBA00023163"/>
    </source>
</evidence>
<evidence type="ECO:0000256" key="3">
    <source>
        <dbReference type="ARBA" id="ARBA00023125"/>
    </source>
</evidence>
<reference evidence="7" key="1">
    <citation type="submission" date="2021-02" db="EMBL/GenBank/DDBJ databases">
        <title>Natronoglycomyces albus gen. nov., sp. nov, a haloalkaliphilic actinobacterium from a soda solonchak soil.</title>
        <authorList>
            <person name="Sorokin D.Y."/>
            <person name="Khijniak T.V."/>
            <person name="Zakharycheva A.P."/>
            <person name="Boueva O.V."/>
            <person name="Ariskina E.V."/>
            <person name="Hahnke R.L."/>
            <person name="Bunk B."/>
            <person name="Sproer C."/>
            <person name="Schumann P."/>
            <person name="Evtushenko L.I."/>
            <person name="Kublanov I.V."/>
        </authorList>
    </citation>
    <scope>NUCLEOTIDE SEQUENCE</scope>
    <source>
        <strain evidence="7">DSM 106290</strain>
    </source>
</reference>
<dbReference type="Gene3D" id="1.10.1660.10">
    <property type="match status" value="1"/>
</dbReference>
<keyword evidence="4" id="KW-0804">Transcription</keyword>
<dbReference type="InterPro" id="IPR000551">
    <property type="entry name" value="MerR-type_HTH_dom"/>
</dbReference>
<feature type="compositionally biased region" description="Basic and acidic residues" evidence="5">
    <location>
        <begin position="219"/>
        <end position="232"/>
    </location>
</feature>
<sequence length="232" mass="25731">MRISQLSERSGVPVATVKYYLREGLLHPGEMLNARQRSYDETHITRLHLIRGLVHALGNSIEQVRLILNIIDGPSQDILEAMAQATRAVTNADDPAPASAGPTPATRELLEKLEFDYDPESPDLRRLEDALALAQQVGIDVDPDQLSVYIRAVREIAQADFERIPWNDPQETLQFAVLGTALYEPVLLALRRLAHYELGLKRSENSAEDYDSDTGGKLGDGDQGQRRAEGHG</sequence>
<evidence type="ECO:0000259" key="6">
    <source>
        <dbReference type="PROSITE" id="PS50937"/>
    </source>
</evidence>
<evidence type="ECO:0000256" key="5">
    <source>
        <dbReference type="SAM" id="MobiDB-lite"/>
    </source>
</evidence>
<dbReference type="GO" id="GO:0003700">
    <property type="term" value="F:DNA-binding transcription factor activity"/>
    <property type="evidence" value="ECO:0007669"/>
    <property type="project" value="InterPro"/>
</dbReference>
<accession>A0A895XIK1</accession>
<protein>
    <submittedName>
        <fullName evidence="7">MerR family transcriptional regulator</fullName>
    </submittedName>
</protein>
<name>A0A895XIK1_9ACTN</name>
<keyword evidence="3" id="KW-0238">DNA-binding</keyword>
<keyword evidence="2" id="KW-0805">Transcription regulation</keyword>
<keyword evidence="8" id="KW-1185">Reference proteome</keyword>
<dbReference type="SMART" id="SM00422">
    <property type="entry name" value="HTH_MERR"/>
    <property type="match status" value="1"/>
</dbReference>